<dbReference type="OrthoDB" id="425619at2759"/>
<dbReference type="PANTHER" id="PTHR33233:SF14">
    <property type="entry name" value="ENDONUCLEASE_EXONUCLEASE_PHOSPHATASE"/>
    <property type="match status" value="1"/>
</dbReference>
<name>A0A9Q1JKF7_9CARY</name>
<evidence type="ECO:0008006" key="6">
    <source>
        <dbReference type="Google" id="ProtNLM"/>
    </source>
</evidence>
<feature type="region of interest" description="Disordered" evidence="1">
    <location>
        <begin position="1"/>
        <end position="23"/>
    </location>
</feature>
<reference evidence="4" key="1">
    <citation type="submission" date="2022-04" db="EMBL/GenBank/DDBJ databases">
        <title>Carnegiea gigantea Genome sequencing and assembly v2.</title>
        <authorList>
            <person name="Copetti D."/>
            <person name="Sanderson M.J."/>
            <person name="Burquez A."/>
            <person name="Wojciechowski M.F."/>
        </authorList>
    </citation>
    <scope>NUCLEOTIDE SEQUENCE</scope>
    <source>
        <strain evidence="4">SGP5-SGP5p</strain>
        <tissue evidence="4">Aerial part</tissue>
    </source>
</reference>
<dbReference type="Proteomes" id="UP001153076">
    <property type="component" value="Unassembled WGS sequence"/>
</dbReference>
<evidence type="ECO:0000313" key="4">
    <source>
        <dbReference type="EMBL" id="KAJ8421475.1"/>
    </source>
</evidence>
<dbReference type="Pfam" id="PF14111">
    <property type="entry name" value="DUF4283"/>
    <property type="match status" value="1"/>
</dbReference>
<dbReference type="InterPro" id="IPR025558">
    <property type="entry name" value="DUF4283"/>
</dbReference>
<comment type="caution">
    <text evidence="4">The sequence shown here is derived from an EMBL/GenBank/DDBJ whole genome shotgun (WGS) entry which is preliminary data.</text>
</comment>
<dbReference type="InterPro" id="IPR036691">
    <property type="entry name" value="Endo/exonu/phosph_ase_sf"/>
</dbReference>
<gene>
    <name evidence="4" type="ORF">Cgig2_018421</name>
</gene>
<evidence type="ECO:0000256" key="1">
    <source>
        <dbReference type="SAM" id="MobiDB-lite"/>
    </source>
</evidence>
<accession>A0A9Q1JKF7</accession>
<organism evidence="4 5">
    <name type="scientific">Carnegiea gigantea</name>
    <dbReference type="NCBI Taxonomy" id="171969"/>
    <lineage>
        <taxon>Eukaryota</taxon>
        <taxon>Viridiplantae</taxon>
        <taxon>Streptophyta</taxon>
        <taxon>Embryophyta</taxon>
        <taxon>Tracheophyta</taxon>
        <taxon>Spermatophyta</taxon>
        <taxon>Magnoliopsida</taxon>
        <taxon>eudicotyledons</taxon>
        <taxon>Gunneridae</taxon>
        <taxon>Pentapetalae</taxon>
        <taxon>Caryophyllales</taxon>
        <taxon>Cactineae</taxon>
        <taxon>Cactaceae</taxon>
        <taxon>Cactoideae</taxon>
        <taxon>Echinocereeae</taxon>
        <taxon>Carnegiea</taxon>
    </lineage>
</organism>
<protein>
    <recommendedName>
        <fullName evidence="6">DUF4283 domain-containing protein</fullName>
    </recommendedName>
</protein>
<feature type="domain" description="Endonuclease/exonuclease/phosphatase" evidence="2">
    <location>
        <begin position="341"/>
        <end position="456"/>
    </location>
</feature>
<dbReference type="SUPFAM" id="SSF56219">
    <property type="entry name" value="DNase I-like"/>
    <property type="match status" value="1"/>
</dbReference>
<dbReference type="EMBL" id="JAKOGI010002706">
    <property type="protein sequence ID" value="KAJ8421475.1"/>
    <property type="molecule type" value="Genomic_DNA"/>
</dbReference>
<dbReference type="Pfam" id="PF03372">
    <property type="entry name" value="Exo_endo_phos"/>
    <property type="match status" value="1"/>
</dbReference>
<dbReference type="Gene3D" id="3.60.10.10">
    <property type="entry name" value="Endonuclease/exonuclease/phosphatase"/>
    <property type="match status" value="1"/>
</dbReference>
<feature type="compositionally biased region" description="Basic residues" evidence="1">
    <location>
        <begin position="1"/>
        <end position="12"/>
    </location>
</feature>
<evidence type="ECO:0000259" key="2">
    <source>
        <dbReference type="Pfam" id="PF03372"/>
    </source>
</evidence>
<proteinExistence type="predicted"/>
<dbReference type="AlphaFoldDB" id="A0A9Q1JKF7"/>
<keyword evidence="5" id="KW-1185">Reference proteome</keyword>
<dbReference type="InterPro" id="IPR005135">
    <property type="entry name" value="Endo/exonuclease/phosphatase"/>
</dbReference>
<evidence type="ECO:0000313" key="5">
    <source>
        <dbReference type="Proteomes" id="UP001153076"/>
    </source>
</evidence>
<evidence type="ECO:0000259" key="3">
    <source>
        <dbReference type="Pfam" id="PF14111"/>
    </source>
</evidence>
<sequence length="528" mass="61092">MARGGRRGRARLNRGSQGDMELSTTSLEGTAAPEHVFDGTETQPQQLSNQSVIEKGQNSARVFPTFASLVDPNKLAALEFIPAIEINGAKCAQLNVEDIEDEVNCWQNTVLYCVLEANLPYEVIAGFVNRIWGEFAIDKVLMVRRGLYLVRFEDYQAALTVAQKGVYYFDQKPFIVKAWTPEIETNTVAITSLPIWIQLLELYIKYWGMQSMSKIGSMLGYPLKTDKYTKDKSMLKYARLMIEMSLEGQFPEYIEFANEKGVLLRQKESAEIVGFLETKVKETNIQHVMIKEHNATRTERGRIILSWQPRKYHFNLILKSNQLIHGEVKHLPTNKHFFLTLVYGRNLDDQRVPLWEAIESIALSLEDPWCVLGDFNTVLRLGERIEGVEVTERETTDFASCINQSGLKEFQYEGAFFTWTNKMVWSRIDRAFYNEFWYDCNDYTHVQYMSQGLSDHTPIILSFTKCPKPKSSFQFCEMWTKDQSFKDIVKQGLKKRTRGSYLKALHLFLTALKHPLRELKRTKFADIY</sequence>
<feature type="domain" description="DUF4283" evidence="3">
    <location>
        <begin position="106"/>
        <end position="185"/>
    </location>
</feature>
<dbReference type="GO" id="GO:0003824">
    <property type="term" value="F:catalytic activity"/>
    <property type="evidence" value="ECO:0007669"/>
    <property type="project" value="InterPro"/>
</dbReference>
<dbReference type="PANTHER" id="PTHR33233">
    <property type="entry name" value="ENDONUCLEASE/EXONUCLEASE/PHOSPHATASE"/>
    <property type="match status" value="1"/>
</dbReference>